<organism evidence="3 4">
    <name type="scientific">Bacteriovorax stolpii</name>
    <name type="common">Bdellovibrio stolpii</name>
    <dbReference type="NCBI Taxonomy" id="960"/>
    <lineage>
        <taxon>Bacteria</taxon>
        <taxon>Pseudomonadati</taxon>
        <taxon>Bdellovibrionota</taxon>
        <taxon>Bacteriovoracia</taxon>
        <taxon>Bacteriovoracales</taxon>
        <taxon>Bacteriovoracaceae</taxon>
        <taxon>Bacteriovorax</taxon>
    </lineage>
</organism>
<dbReference type="KEGG" id="bsto:C0V70_02970"/>
<comment type="subcellular location">
    <subcellularLocation>
        <location evidence="2">Cell membrane</location>
        <topology evidence="2">Multi-pass membrane protein</topology>
    </subcellularLocation>
</comment>
<dbReference type="OrthoDB" id="9803495at2"/>
<evidence type="ECO:0000256" key="1">
    <source>
        <dbReference type="ARBA" id="ARBA00010692"/>
    </source>
</evidence>
<dbReference type="AlphaFoldDB" id="A0A2K9NPU0"/>
<dbReference type="PANTHER" id="PTHR34295:SF1">
    <property type="entry name" value="BIOTIN TRANSPORTER BIOY"/>
    <property type="match status" value="1"/>
</dbReference>
<dbReference type="Gene3D" id="1.10.1760.20">
    <property type="match status" value="1"/>
</dbReference>
<dbReference type="EMBL" id="CP025704">
    <property type="protein sequence ID" value="AUN97085.1"/>
    <property type="molecule type" value="Genomic_DNA"/>
</dbReference>
<dbReference type="RefSeq" id="WP_102242380.1">
    <property type="nucleotide sequence ID" value="NZ_CP025704.1"/>
</dbReference>
<keyword evidence="4" id="KW-1185">Reference proteome</keyword>
<reference evidence="3 4" key="1">
    <citation type="submission" date="2018-01" db="EMBL/GenBank/DDBJ databases">
        <title>Complete genome sequence of Bacteriovorax stolpii DSM12778.</title>
        <authorList>
            <person name="Tang B."/>
            <person name="Chang J."/>
        </authorList>
    </citation>
    <scope>NUCLEOTIDE SEQUENCE [LARGE SCALE GENOMIC DNA]</scope>
    <source>
        <strain evidence="3 4">DSM 12778</strain>
    </source>
</reference>
<dbReference type="PANTHER" id="PTHR34295">
    <property type="entry name" value="BIOTIN TRANSPORTER BIOY"/>
    <property type="match status" value="1"/>
</dbReference>
<sequence>MQASKALVPTLIIKFPEQTKATVISFLLGLGMLSALAQLKFVLPWTPVPITGQTFGVALLALLWGSRLSFSVFAAYLGIGFLGAPVFAGGASGLLMGPTMGYLGGMFIASWVVGKFSDRGWTGSFWKALLACYIGSAIIFSCGVLGLSFFLPTQKLLIAGVLPFLPGDLLKNLLAAGITTRRLGRLKTTSF</sequence>
<dbReference type="GO" id="GO:0005886">
    <property type="term" value="C:plasma membrane"/>
    <property type="evidence" value="ECO:0007669"/>
    <property type="project" value="UniProtKB-SubCell"/>
</dbReference>
<dbReference type="Pfam" id="PF02632">
    <property type="entry name" value="BioY"/>
    <property type="match status" value="1"/>
</dbReference>
<evidence type="ECO:0000256" key="2">
    <source>
        <dbReference type="PIRNR" id="PIRNR016661"/>
    </source>
</evidence>
<evidence type="ECO:0000313" key="4">
    <source>
        <dbReference type="Proteomes" id="UP000235584"/>
    </source>
</evidence>
<proteinExistence type="inferred from homology"/>
<dbReference type="PIRSF" id="PIRSF016661">
    <property type="entry name" value="BioY"/>
    <property type="match status" value="1"/>
</dbReference>
<accession>A0A2K9NPU0</accession>
<dbReference type="Proteomes" id="UP000235584">
    <property type="component" value="Chromosome"/>
</dbReference>
<dbReference type="GO" id="GO:0015225">
    <property type="term" value="F:biotin transmembrane transporter activity"/>
    <property type="evidence" value="ECO:0007669"/>
    <property type="project" value="UniProtKB-UniRule"/>
</dbReference>
<gene>
    <name evidence="3" type="ORF">C0V70_02970</name>
</gene>
<keyword evidence="2" id="KW-1003">Cell membrane</keyword>
<keyword evidence="2" id="KW-0472">Membrane</keyword>
<protein>
    <recommendedName>
        <fullName evidence="2">Biotin transporter</fullName>
    </recommendedName>
</protein>
<dbReference type="InterPro" id="IPR003784">
    <property type="entry name" value="BioY"/>
</dbReference>
<comment type="similarity">
    <text evidence="1 2">Belongs to the BioY family.</text>
</comment>
<keyword evidence="2" id="KW-0813">Transport</keyword>
<evidence type="ECO:0000313" key="3">
    <source>
        <dbReference type="EMBL" id="AUN97085.1"/>
    </source>
</evidence>
<name>A0A2K9NPU0_BACTC</name>